<dbReference type="GO" id="GO:0031405">
    <property type="term" value="F:lipoic acid binding"/>
    <property type="evidence" value="ECO:0007669"/>
    <property type="project" value="EnsemblFungi"/>
</dbReference>
<dbReference type="GO" id="GO:0006730">
    <property type="term" value="P:one-carbon metabolic process"/>
    <property type="evidence" value="ECO:0007669"/>
    <property type="project" value="EnsemblFungi"/>
</dbReference>
<dbReference type="NCBIfam" id="TIGR00527">
    <property type="entry name" value="gcvH"/>
    <property type="match status" value="1"/>
</dbReference>
<dbReference type="Pfam" id="PF01597">
    <property type="entry name" value="GCV_H"/>
    <property type="match status" value="1"/>
</dbReference>
<evidence type="ECO:0000256" key="4">
    <source>
        <dbReference type="RuleBase" id="RU364055"/>
    </source>
</evidence>
<proteinExistence type="inferred from homology"/>
<dbReference type="STRING" id="1071382.H2B1A0"/>
<dbReference type="PROSITE" id="PS50968">
    <property type="entry name" value="BIOTINYL_LIPOYL"/>
    <property type="match status" value="1"/>
</dbReference>
<evidence type="ECO:0000313" key="7">
    <source>
        <dbReference type="Proteomes" id="UP000005220"/>
    </source>
</evidence>
<dbReference type="HOGENOM" id="CLU_097408_2_0_1"/>
<dbReference type="Gene3D" id="2.40.50.100">
    <property type="match status" value="1"/>
</dbReference>
<dbReference type="EMBL" id="HE650831">
    <property type="protein sequence ID" value="CCF60400.1"/>
    <property type="molecule type" value="Genomic_DNA"/>
</dbReference>
<dbReference type="GeneID" id="13886589"/>
<keyword evidence="4" id="KW-0496">Mitochondrion</keyword>
<evidence type="ECO:0000256" key="3">
    <source>
        <dbReference type="PIRSR" id="PIRSR617453-50"/>
    </source>
</evidence>
<dbReference type="RefSeq" id="XP_003959535.1">
    <property type="nucleotide sequence ID" value="XM_003959486.1"/>
</dbReference>
<dbReference type="PANTHER" id="PTHR11715">
    <property type="entry name" value="GLYCINE CLEAVAGE SYSTEM H PROTEIN"/>
    <property type="match status" value="1"/>
</dbReference>
<dbReference type="CDD" id="cd06848">
    <property type="entry name" value="GCS_H"/>
    <property type="match status" value="1"/>
</dbReference>
<comment type="function">
    <text evidence="4">The H protein shuttles the methylamine group of glycine from the P protein to the T protein.</text>
</comment>
<comment type="cofactor">
    <cofactor evidence="4">
        <name>(R)-lipoate</name>
        <dbReference type="ChEBI" id="CHEBI:83088"/>
    </cofactor>
    <text evidence="4">Binds 1 lipoyl cofactor covalently.</text>
</comment>
<reference evidence="6 7" key="1">
    <citation type="journal article" date="2011" name="Proc. Natl. Acad. Sci. U.S.A.">
        <title>Evolutionary erosion of yeast sex chromosomes by mating-type switching accidents.</title>
        <authorList>
            <person name="Gordon J.L."/>
            <person name="Armisen D."/>
            <person name="Proux-Wera E."/>
            <person name="Oheigeartaigh S.S."/>
            <person name="Byrne K.P."/>
            <person name="Wolfe K.H."/>
        </authorList>
    </citation>
    <scope>NUCLEOTIDE SEQUENCE [LARGE SCALE GENOMIC DNA]</scope>
    <source>
        <strain evidence="7">ATCC 22294 / BCRC 22015 / CBS 2517 / CECT 1963 / NBRC 1671 / NRRL Y-8276</strain>
    </source>
</reference>
<dbReference type="InterPro" id="IPR002930">
    <property type="entry name" value="GCV_H"/>
</dbReference>
<evidence type="ECO:0000256" key="1">
    <source>
        <dbReference type="ARBA" id="ARBA00009249"/>
    </source>
</evidence>
<feature type="domain" description="Lipoyl-binding" evidence="5">
    <location>
        <begin position="63"/>
        <end position="145"/>
    </location>
</feature>
<dbReference type="GO" id="GO:0009249">
    <property type="term" value="P:protein lipoylation"/>
    <property type="evidence" value="ECO:0007669"/>
    <property type="project" value="EnsemblFungi"/>
</dbReference>
<keyword evidence="4" id="KW-0809">Transit peptide</keyword>
<comment type="subunit">
    <text evidence="4">The glycine cleavage system is composed of four proteins: P, T, L and H.</text>
</comment>
<accession>H2B1A0</accession>
<dbReference type="InterPro" id="IPR011053">
    <property type="entry name" value="Single_hybrid_motif"/>
</dbReference>
<evidence type="ECO:0000259" key="5">
    <source>
        <dbReference type="PROSITE" id="PS50968"/>
    </source>
</evidence>
<evidence type="ECO:0000313" key="6">
    <source>
        <dbReference type="EMBL" id="CCF60400.1"/>
    </source>
</evidence>
<sequence>MRILTKPTSLRSITPLRLSLRRQSTSVNTLNKNELPFTHTSTGPKEVKYTADHEWISLHPDGTAFLGITKYASDALGDATYIELPEVDREIDANESIGSVESVKSASEVYMPLKSTVTGINEELENTPQLINTDPQGKGWMVKFQVEESENNGKIMNELYTLEQYENFLKTAEE</sequence>
<dbReference type="Proteomes" id="UP000005220">
    <property type="component" value="Chromosome 11"/>
</dbReference>
<keyword evidence="7" id="KW-1185">Reference proteome</keyword>
<dbReference type="GO" id="GO:0005960">
    <property type="term" value="C:glycine cleavage complex"/>
    <property type="evidence" value="ECO:0007669"/>
    <property type="project" value="UniProtKB-UniRule"/>
</dbReference>
<dbReference type="OrthoDB" id="10264154at2759"/>
<dbReference type="FunCoup" id="H2B1A0">
    <property type="interactions" value="984"/>
</dbReference>
<dbReference type="GO" id="GO:0019464">
    <property type="term" value="P:glycine decarboxylation via glycine cleavage system"/>
    <property type="evidence" value="ECO:0007669"/>
    <property type="project" value="UniProtKB-UniRule"/>
</dbReference>
<gene>
    <name evidence="6" type="primary">KAFR0K00450</name>
    <name evidence="6" type="ORF">KAFR_0K00450</name>
</gene>
<keyword evidence="2 3" id="KW-0450">Lipoyl</keyword>
<dbReference type="HAMAP" id="MF_00272">
    <property type="entry name" value="GcvH"/>
    <property type="match status" value="1"/>
</dbReference>
<feature type="modified residue" description="N6-lipoyllysine" evidence="3">
    <location>
        <position position="104"/>
    </location>
</feature>
<dbReference type="GO" id="GO:0005739">
    <property type="term" value="C:mitochondrion"/>
    <property type="evidence" value="ECO:0007669"/>
    <property type="project" value="UniProtKB-SubCell"/>
</dbReference>
<dbReference type="InterPro" id="IPR000089">
    <property type="entry name" value="Biotin_lipoyl"/>
</dbReference>
<comment type="subcellular location">
    <subcellularLocation>
        <location evidence="4">Mitochondrion</location>
    </subcellularLocation>
</comment>
<dbReference type="InterPro" id="IPR033753">
    <property type="entry name" value="GCV_H/Fam206"/>
</dbReference>
<dbReference type="InterPro" id="IPR017453">
    <property type="entry name" value="GCV_H_sub"/>
</dbReference>
<dbReference type="InParanoid" id="H2B1A0"/>
<evidence type="ECO:0000256" key="2">
    <source>
        <dbReference type="ARBA" id="ARBA00022823"/>
    </source>
</evidence>
<protein>
    <recommendedName>
        <fullName evidence="4">Glycine cleavage system H protein</fullName>
    </recommendedName>
</protein>
<dbReference type="NCBIfam" id="NF002270">
    <property type="entry name" value="PRK01202.1"/>
    <property type="match status" value="1"/>
</dbReference>
<dbReference type="AlphaFoldDB" id="H2B1A0"/>
<dbReference type="SUPFAM" id="SSF51230">
    <property type="entry name" value="Single hybrid motif"/>
    <property type="match status" value="1"/>
</dbReference>
<dbReference type="PANTHER" id="PTHR11715:SF3">
    <property type="entry name" value="GLYCINE CLEAVAGE SYSTEM H PROTEIN-RELATED"/>
    <property type="match status" value="1"/>
</dbReference>
<organism evidence="6 7">
    <name type="scientific">Kazachstania africana (strain ATCC 22294 / BCRC 22015 / CBS 2517 / CECT 1963 / NBRC 1671 / NRRL Y-8276)</name>
    <name type="common">Yeast</name>
    <name type="synonym">Kluyveromyces africanus</name>
    <dbReference type="NCBI Taxonomy" id="1071382"/>
    <lineage>
        <taxon>Eukaryota</taxon>
        <taxon>Fungi</taxon>
        <taxon>Dikarya</taxon>
        <taxon>Ascomycota</taxon>
        <taxon>Saccharomycotina</taxon>
        <taxon>Saccharomycetes</taxon>
        <taxon>Saccharomycetales</taxon>
        <taxon>Saccharomycetaceae</taxon>
        <taxon>Kazachstania</taxon>
    </lineage>
</organism>
<name>H2B1A0_KAZAF</name>
<dbReference type="eggNOG" id="KOG3373">
    <property type="taxonomic scope" value="Eukaryota"/>
</dbReference>
<comment type="similarity">
    <text evidence="1 4">Belongs to the GcvH family.</text>
</comment>
<dbReference type="KEGG" id="kaf:KAFR_0K00450"/>